<dbReference type="AlphaFoldDB" id="A0A9W6PD19"/>
<accession>A0A9W6PD19</accession>
<proteinExistence type="predicted"/>
<evidence type="ECO:0000313" key="3">
    <source>
        <dbReference type="Proteomes" id="UP001165143"/>
    </source>
</evidence>
<protein>
    <recommendedName>
        <fullName evidence="1">Carrier domain-containing protein</fullName>
    </recommendedName>
</protein>
<feature type="domain" description="Carrier" evidence="1">
    <location>
        <begin position="1"/>
        <end position="75"/>
    </location>
</feature>
<dbReference type="PROSITE" id="PS50075">
    <property type="entry name" value="CARRIER"/>
    <property type="match status" value="1"/>
</dbReference>
<dbReference type="Proteomes" id="UP001165143">
    <property type="component" value="Unassembled WGS sequence"/>
</dbReference>
<organism evidence="2 3">
    <name type="scientific">Kitasatospora phosalacinea</name>
    <dbReference type="NCBI Taxonomy" id="2065"/>
    <lineage>
        <taxon>Bacteria</taxon>
        <taxon>Bacillati</taxon>
        <taxon>Actinomycetota</taxon>
        <taxon>Actinomycetes</taxon>
        <taxon>Kitasatosporales</taxon>
        <taxon>Streptomycetaceae</taxon>
        <taxon>Kitasatospora</taxon>
    </lineage>
</organism>
<dbReference type="InterPro" id="IPR009081">
    <property type="entry name" value="PP-bd_ACP"/>
</dbReference>
<gene>
    <name evidence="2" type="ORF">Kpho01_07850</name>
</gene>
<dbReference type="SUPFAM" id="SSF47336">
    <property type="entry name" value="ACP-like"/>
    <property type="match status" value="1"/>
</dbReference>
<evidence type="ECO:0000313" key="2">
    <source>
        <dbReference type="EMBL" id="GLW52774.1"/>
    </source>
</evidence>
<dbReference type="InterPro" id="IPR036736">
    <property type="entry name" value="ACP-like_sf"/>
</dbReference>
<name>A0A9W6PD19_9ACTN</name>
<reference evidence="2" key="1">
    <citation type="submission" date="2023-02" db="EMBL/GenBank/DDBJ databases">
        <title>Kitasatospora phosalacinea NBRC 14362.</title>
        <authorList>
            <person name="Ichikawa N."/>
            <person name="Sato H."/>
            <person name="Tonouchi N."/>
        </authorList>
    </citation>
    <scope>NUCLEOTIDE SEQUENCE</scope>
    <source>
        <strain evidence="2">NBRC 14362</strain>
    </source>
</reference>
<comment type="caution">
    <text evidence="2">The sequence shown here is derived from an EMBL/GenBank/DDBJ whole genome shotgun (WGS) entry which is preliminary data.</text>
</comment>
<evidence type="ECO:0000259" key="1">
    <source>
        <dbReference type="PROSITE" id="PS50075"/>
    </source>
</evidence>
<dbReference type="Gene3D" id="1.10.1200.10">
    <property type="entry name" value="ACP-like"/>
    <property type="match status" value="1"/>
</dbReference>
<dbReference type="RefSeq" id="WP_033256784.1">
    <property type="nucleotide sequence ID" value="NZ_BSRX01000003.1"/>
</dbReference>
<sequence>MSEIGEAVARLWTEAVGAAPAGPEVEFFEAGGTSLALVQFLAGVQDVYGVELPLDRLFTEGFTPAGAASAVEQALLESADIAELTALEAELDGLSDEEIRALLAEEA</sequence>
<dbReference type="Pfam" id="PF00550">
    <property type="entry name" value="PP-binding"/>
    <property type="match status" value="1"/>
</dbReference>
<dbReference type="EMBL" id="BSRX01000003">
    <property type="protein sequence ID" value="GLW52774.1"/>
    <property type="molecule type" value="Genomic_DNA"/>
</dbReference>
<dbReference type="OrthoDB" id="3873647at2"/>